<dbReference type="GO" id="GO:0016829">
    <property type="term" value="F:lyase activity"/>
    <property type="evidence" value="ECO:0007669"/>
    <property type="project" value="UniProtKB-KW"/>
</dbReference>
<evidence type="ECO:0000256" key="1">
    <source>
        <dbReference type="ARBA" id="ARBA00022723"/>
    </source>
</evidence>
<keyword evidence="4" id="KW-1185">Reference proteome</keyword>
<keyword evidence="1" id="KW-0479">Metal-binding</keyword>
<dbReference type="Pfam" id="PF00903">
    <property type="entry name" value="Glyoxalase"/>
    <property type="match status" value="1"/>
</dbReference>
<dbReference type="PANTHER" id="PTHR43048">
    <property type="entry name" value="METHYLMALONYL-COA EPIMERASE"/>
    <property type="match status" value="1"/>
</dbReference>
<evidence type="ECO:0000313" key="3">
    <source>
        <dbReference type="EMBL" id="SHI12267.1"/>
    </source>
</evidence>
<dbReference type="Proteomes" id="UP000184526">
    <property type="component" value="Unassembled WGS sequence"/>
</dbReference>
<dbReference type="RefSeq" id="WP_072832811.1">
    <property type="nucleotide sequence ID" value="NZ_FQXP01000017.1"/>
</dbReference>
<feature type="domain" description="VOC" evidence="2">
    <location>
        <begin position="2"/>
        <end position="120"/>
    </location>
</feature>
<dbReference type="PROSITE" id="PS51819">
    <property type="entry name" value="VOC"/>
    <property type="match status" value="1"/>
</dbReference>
<dbReference type="InterPro" id="IPR037523">
    <property type="entry name" value="VOC_core"/>
</dbReference>
<dbReference type="InterPro" id="IPR004360">
    <property type="entry name" value="Glyas_Fos-R_dOase_dom"/>
</dbReference>
<organism evidence="3 4">
    <name type="scientific">Clostridium collagenovorans DSM 3089</name>
    <dbReference type="NCBI Taxonomy" id="1121306"/>
    <lineage>
        <taxon>Bacteria</taxon>
        <taxon>Bacillati</taxon>
        <taxon>Bacillota</taxon>
        <taxon>Clostridia</taxon>
        <taxon>Eubacteriales</taxon>
        <taxon>Clostridiaceae</taxon>
        <taxon>Clostridium</taxon>
    </lineage>
</organism>
<dbReference type="EMBL" id="FQXP01000017">
    <property type="protein sequence ID" value="SHI12267.1"/>
    <property type="molecule type" value="Genomic_DNA"/>
</dbReference>
<dbReference type="SUPFAM" id="SSF54593">
    <property type="entry name" value="Glyoxalase/Bleomycin resistance protein/Dihydroxybiphenyl dioxygenase"/>
    <property type="match status" value="1"/>
</dbReference>
<reference evidence="3 4" key="1">
    <citation type="submission" date="2016-11" db="EMBL/GenBank/DDBJ databases">
        <authorList>
            <person name="Jaros S."/>
            <person name="Januszkiewicz K."/>
            <person name="Wedrychowicz H."/>
        </authorList>
    </citation>
    <scope>NUCLEOTIDE SEQUENCE [LARGE SCALE GENOMIC DNA]</scope>
    <source>
        <strain evidence="3 4">DSM 3089</strain>
    </source>
</reference>
<dbReference type="GO" id="GO:0046491">
    <property type="term" value="P:L-methylmalonyl-CoA metabolic process"/>
    <property type="evidence" value="ECO:0007669"/>
    <property type="project" value="TreeGrafter"/>
</dbReference>
<keyword evidence="3" id="KW-0456">Lyase</keyword>
<proteinExistence type="predicted"/>
<sequence length="122" mass="14218">MLTNHIGIKVKNIEESQKFYCDNLGFELDHKYDDDKRTLVFLKNENSVIELVYVKTSEYNSVMNGIVEHIAFTVDDIEKYTEDLMDRGVKFVTCHPMEIDDKLVIFFEGPSGEKLELVQHLI</sequence>
<dbReference type="GO" id="GO:0004493">
    <property type="term" value="F:methylmalonyl-CoA epimerase activity"/>
    <property type="evidence" value="ECO:0007669"/>
    <property type="project" value="TreeGrafter"/>
</dbReference>
<dbReference type="Gene3D" id="3.10.180.10">
    <property type="entry name" value="2,3-Dihydroxybiphenyl 1,2-Dioxygenase, domain 1"/>
    <property type="match status" value="1"/>
</dbReference>
<name>A0A1M5YJQ7_9CLOT</name>
<dbReference type="STRING" id="1121306.SAMN02745196_03010"/>
<dbReference type="GO" id="GO:0046872">
    <property type="term" value="F:metal ion binding"/>
    <property type="evidence" value="ECO:0007669"/>
    <property type="project" value="UniProtKB-KW"/>
</dbReference>
<dbReference type="InterPro" id="IPR029068">
    <property type="entry name" value="Glyas_Bleomycin-R_OHBP_Dase"/>
</dbReference>
<accession>A0A1M5YJQ7</accession>
<dbReference type="InterPro" id="IPR051785">
    <property type="entry name" value="MMCE/EMCE_epimerase"/>
</dbReference>
<gene>
    <name evidence="3" type="ORF">SAMN02745196_03010</name>
</gene>
<dbReference type="AlphaFoldDB" id="A0A1M5YJQ7"/>
<evidence type="ECO:0000313" key="4">
    <source>
        <dbReference type="Proteomes" id="UP000184526"/>
    </source>
</evidence>
<protein>
    <submittedName>
        <fullName evidence="3">Lactoylglutathione lyase</fullName>
    </submittedName>
</protein>
<dbReference type="PANTHER" id="PTHR43048:SF3">
    <property type="entry name" value="METHYLMALONYL-COA EPIMERASE, MITOCHONDRIAL"/>
    <property type="match status" value="1"/>
</dbReference>
<dbReference type="OrthoDB" id="9788468at2"/>
<evidence type="ECO:0000259" key="2">
    <source>
        <dbReference type="PROSITE" id="PS51819"/>
    </source>
</evidence>